<sequence length="245" mass="25409">MPPAPLDPSLTTPIVAVPGLGLSGAVPGRTLDRLPAPSAVVELPGYGLPAPRGTALGSDDLARLLLTRLDELGVTRAVLLGHSASCQIVVRAAVRDPHRVAALVLVGPTTDPRARSWPALAGRWLRTAAWERPGQVPRLVRDYRRTGLGAMGRGMDAARRDRIDRGLAQVGCPVLVVRGPHDRIAPQDWVDALAATAPHGRAGTLAAGAHMVPLTHPGELAAGVGTFLGTAAGVAEPPGRAVRRS</sequence>
<name>A0ABX1RDT9_9PSEU</name>
<dbReference type="SUPFAM" id="SSF53474">
    <property type="entry name" value="alpha/beta-Hydrolases"/>
    <property type="match status" value="1"/>
</dbReference>
<keyword evidence="2" id="KW-0378">Hydrolase</keyword>
<dbReference type="PANTHER" id="PTHR43194:SF5">
    <property type="entry name" value="PIMELOYL-[ACYL-CARRIER PROTEIN] METHYL ESTER ESTERASE"/>
    <property type="match status" value="1"/>
</dbReference>
<evidence type="ECO:0000313" key="3">
    <source>
        <dbReference type="Proteomes" id="UP001296706"/>
    </source>
</evidence>
<comment type="caution">
    <text evidence="2">The sequence shown here is derived from an EMBL/GenBank/DDBJ whole genome shotgun (WGS) entry which is preliminary data.</text>
</comment>
<dbReference type="GO" id="GO:0016787">
    <property type="term" value="F:hydrolase activity"/>
    <property type="evidence" value="ECO:0007669"/>
    <property type="project" value="UniProtKB-KW"/>
</dbReference>
<dbReference type="InterPro" id="IPR050228">
    <property type="entry name" value="Carboxylesterase_BioH"/>
</dbReference>
<protein>
    <submittedName>
        <fullName evidence="2">Alpha/beta hydrolase</fullName>
    </submittedName>
</protein>
<feature type="domain" description="AB hydrolase-1" evidence="1">
    <location>
        <begin position="14"/>
        <end position="142"/>
    </location>
</feature>
<proteinExistence type="predicted"/>
<dbReference type="PANTHER" id="PTHR43194">
    <property type="entry name" value="HYDROLASE ALPHA/BETA FOLD FAMILY"/>
    <property type="match status" value="1"/>
</dbReference>
<dbReference type="InterPro" id="IPR029058">
    <property type="entry name" value="AB_hydrolase_fold"/>
</dbReference>
<keyword evidence="3" id="KW-1185">Reference proteome</keyword>
<accession>A0ABX1RDT9</accession>
<evidence type="ECO:0000313" key="2">
    <source>
        <dbReference type="EMBL" id="NMH78054.1"/>
    </source>
</evidence>
<dbReference type="Gene3D" id="3.40.50.1820">
    <property type="entry name" value="alpha/beta hydrolase"/>
    <property type="match status" value="1"/>
</dbReference>
<organism evidence="2 3">
    <name type="scientific">Pseudonocardia xinjiangensis</name>
    <dbReference type="NCBI Taxonomy" id="75289"/>
    <lineage>
        <taxon>Bacteria</taxon>
        <taxon>Bacillati</taxon>
        <taxon>Actinomycetota</taxon>
        <taxon>Actinomycetes</taxon>
        <taxon>Pseudonocardiales</taxon>
        <taxon>Pseudonocardiaceae</taxon>
        <taxon>Pseudonocardia</taxon>
    </lineage>
</organism>
<dbReference type="RefSeq" id="WP_169396130.1">
    <property type="nucleotide sequence ID" value="NZ_BAAAJH010000009.1"/>
</dbReference>
<gene>
    <name evidence="2" type="ORF">HF577_13290</name>
</gene>
<dbReference type="EMBL" id="JAAXKY010000035">
    <property type="protein sequence ID" value="NMH78054.1"/>
    <property type="molecule type" value="Genomic_DNA"/>
</dbReference>
<dbReference type="Pfam" id="PF00561">
    <property type="entry name" value="Abhydrolase_1"/>
    <property type="match status" value="1"/>
</dbReference>
<dbReference type="Proteomes" id="UP001296706">
    <property type="component" value="Unassembled WGS sequence"/>
</dbReference>
<evidence type="ECO:0000259" key="1">
    <source>
        <dbReference type="Pfam" id="PF00561"/>
    </source>
</evidence>
<reference evidence="2 3" key="1">
    <citation type="submission" date="2020-04" db="EMBL/GenBank/DDBJ databases">
        <authorList>
            <person name="Klaysubun C."/>
            <person name="Duangmal K."/>
            <person name="Lipun K."/>
        </authorList>
    </citation>
    <scope>NUCLEOTIDE SEQUENCE [LARGE SCALE GENOMIC DNA]</scope>
    <source>
        <strain evidence="2 3">JCM 11839</strain>
    </source>
</reference>
<dbReference type="InterPro" id="IPR000073">
    <property type="entry name" value="AB_hydrolase_1"/>
</dbReference>